<dbReference type="Pfam" id="PF12771">
    <property type="entry name" value="SusD-like_2"/>
    <property type="match status" value="1"/>
</dbReference>
<dbReference type="SUPFAM" id="SSF48452">
    <property type="entry name" value="TPR-like"/>
    <property type="match status" value="1"/>
</dbReference>
<proteinExistence type="predicted"/>
<dbReference type="RefSeq" id="WP_131916718.1">
    <property type="nucleotide sequence ID" value="NZ_SMLG01000009.1"/>
</dbReference>
<dbReference type="InterPro" id="IPR011990">
    <property type="entry name" value="TPR-like_helical_dom_sf"/>
</dbReference>
<dbReference type="AlphaFoldDB" id="A0A4R5F5R5"/>
<reference evidence="1 2" key="1">
    <citation type="submission" date="2019-03" db="EMBL/GenBank/DDBJ databases">
        <title>Novel species of Flavobacterium.</title>
        <authorList>
            <person name="Liu Q."/>
            <person name="Xin Y.-H."/>
        </authorList>
    </citation>
    <scope>NUCLEOTIDE SEQUENCE [LARGE SCALE GENOMIC DNA]</scope>
    <source>
        <strain evidence="1 2">LB3P52</strain>
    </source>
</reference>
<sequence length="479" mass="53097">MKTYNKYLASLIAFAFVGCTDYVEGINENPHQLGVKDAESKNIFQSALLANQYFQTTNNVRNTMLWMNQANGEDRQYVPLNNWNNNTSSDSDSAWNLAYVNCLTQIKIGEEKANMENNAKSLGALQIIEASCVGTITSLWGDIPYSEFDINKDNNKPKFDKQSDVYKQLQLLLDQSIVNLSKAGAIPGSLDIYYGGNTTKWTQLAYSLKARYYLHVKDYANAKSNALKGINTASNDFKAIFGGTTSGQNFNPFYEFLEYERPGYMSGKGYAPSLLNPASPLSRNNSKTDESARSGFIYTGALGDESLNIDGLDNDEENGKFGSDSSLPLVTYGEMLLIIAEVDARTSLSAGVTSYNKYRALLDTGYSIGVSNSGYAGLTFNYDVYADADFNSGGMENLDNITPTNALLREIYQERYIYFLGNYEAFTDFRRTSNIAQIVLKSGFTGTPQRLIYAQDEINTNPNVPSPLPTITTKTEVHN</sequence>
<dbReference type="EMBL" id="SMLG01000009">
    <property type="protein sequence ID" value="TDE42899.1"/>
    <property type="molecule type" value="Genomic_DNA"/>
</dbReference>
<keyword evidence="1" id="KW-0449">Lipoprotein</keyword>
<protein>
    <submittedName>
        <fullName evidence="1">SusD/RagB family nutrient-binding outer membrane lipoprotein</fullName>
    </submittedName>
</protein>
<dbReference type="InterPro" id="IPR041662">
    <property type="entry name" value="SusD-like_2"/>
</dbReference>
<dbReference type="Gene3D" id="1.25.40.390">
    <property type="match status" value="1"/>
</dbReference>
<organism evidence="1 2">
    <name type="scientific">Flavobacterium rhamnosiphilum</name>
    <dbReference type="NCBI Taxonomy" id="2541724"/>
    <lineage>
        <taxon>Bacteria</taxon>
        <taxon>Pseudomonadati</taxon>
        <taxon>Bacteroidota</taxon>
        <taxon>Flavobacteriia</taxon>
        <taxon>Flavobacteriales</taxon>
        <taxon>Flavobacteriaceae</taxon>
        <taxon>Flavobacterium</taxon>
    </lineage>
</organism>
<evidence type="ECO:0000313" key="2">
    <source>
        <dbReference type="Proteomes" id="UP000294814"/>
    </source>
</evidence>
<accession>A0A4R5F5R5</accession>
<keyword evidence="2" id="KW-1185">Reference proteome</keyword>
<name>A0A4R5F5R5_9FLAO</name>
<comment type="caution">
    <text evidence="1">The sequence shown here is derived from an EMBL/GenBank/DDBJ whole genome shotgun (WGS) entry which is preliminary data.</text>
</comment>
<evidence type="ECO:0000313" key="1">
    <source>
        <dbReference type="EMBL" id="TDE42899.1"/>
    </source>
</evidence>
<dbReference type="OrthoDB" id="725917at2"/>
<dbReference type="PROSITE" id="PS51257">
    <property type="entry name" value="PROKAR_LIPOPROTEIN"/>
    <property type="match status" value="1"/>
</dbReference>
<gene>
    <name evidence="1" type="ORF">E0I26_12045</name>
</gene>
<dbReference type="Proteomes" id="UP000294814">
    <property type="component" value="Unassembled WGS sequence"/>
</dbReference>